<comment type="caution">
    <text evidence="1">The sequence shown here is derived from an EMBL/GenBank/DDBJ whole genome shotgun (WGS) entry which is preliminary data.</text>
</comment>
<dbReference type="Proteomes" id="UP000075653">
    <property type="component" value="Unassembled WGS sequence"/>
</dbReference>
<gene>
    <name evidence="1" type="ORF">FEMY_20240</name>
</gene>
<reference evidence="1 2" key="1">
    <citation type="submission" date="2016-01" db="EMBL/GenBank/DDBJ databases">
        <title>Genome sequence of the acidophilic iron oxidising Ferrovum strain Z-31.</title>
        <authorList>
            <person name="Poehlein A."/>
            <person name="Ullrich S.R."/>
            <person name="Schloemann M."/>
            <person name="Muehling M."/>
            <person name="Daniel R."/>
        </authorList>
    </citation>
    <scope>NUCLEOTIDE SEQUENCE [LARGE SCALE GENOMIC DNA]</scope>
    <source>
        <strain evidence="1 2">Z-31</strain>
    </source>
</reference>
<proteinExistence type="predicted"/>
<dbReference type="AlphaFoldDB" id="A0A149VW47"/>
<dbReference type="EMBL" id="LRRD01000058">
    <property type="protein sequence ID" value="KXW57461.1"/>
    <property type="molecule type" value="Genomic_DNA"/>
</dbReference>
<evidence type="ECO:0000313" key="1">
    <source>
        <dbReference type="EMBL" id="KXW57461.1"/>
    </source>
</evidence>
<evidence type="ECO:0000313" key="2">
    <source>
        <dbReference type="Proteomes" id="UP000075653"/>
    </source>
</evidence>
<dbReference type="RefSeq" id="WP_062188419.1">
    <property type="nucleotide sequence ID" value="NZ_LRRD01000058.1"/>
</dbReference>
<sequence>MHTRISDEGTEGTEGNMHYFIDAGYIAIGNNFAKNCDSARALNHQDAIADLQKLAQAHTLLMGLIGGILENNDGRTVHNEDDTTKRRFVLTAAFVQGITLCEQSILQSLYLQAGNLLRQEFETLGLLSEVKKGIRKDGKVAHAQNAPWNSRKLYGELSSLAHMSDHKLLESIIGYQTSWGDFASTIPQYKKETATRLYGFHVSMVMGLVDELHSLYWDMFGYVIGERENEVLNVVYSILVKQGLFKAGYSA</sequence>
<organism evidence="1 2">
    <name type="scientific">Ferrovum myxofaciens</name>
    <dbReference type="NCBI Taxonomy" id="416213"/>
    <lineage>
        <taxon>Bacteria</taxon>
        <taxon>Pseudomonadati</taxon>
        <taxon>Pseudomonadota</taxon>
        <taxon>Betaproteobacteria</taxon>
        <taxon>Ferrovales</taxon>
        <taxon>Ferrovaceae</taxon>
        <taxon>Ferrovum</taxon>
    </lineage>
</organism>
<keyword evidence="2" id="KW-1185">Reference proteome</keyword>
<name>A0A149VW47_9PROT</name>
<accession>A0A149VW47</accession>
<protein>
    <submittedName>
        <fullName evidence="1">Uncharacterized protein</fullName>
    </submittedName>
</protein>
<dbReference type="PATRIC" id="fig|1789004.3.peg.2090"/>